<dbReference type="Gene3D" id="3.30.450.30">
    <property type="entry name" value="Dynein light chain 2a, cytoplasmic"/>
    <property type="match status" value="1"/>
</dbReference>
<reference evidence="3 4" key="1">
    <citation type="submission" date="2019-12" db="EMBL/GenBank/DDBJ databases">
        <title>Whole genome sequencing of endophytic Actinobacterium Micromonospora sp. MPMI6T.</title>
        <authorList>
            <person name="Evv R."/>
            <person name="Podile A.R."/>
        </authorList>
    </citation>
    <scope>NUCLEOTIDE SEQUENCE [LARGE SCALE GENOMIC DNA]</scope>
    <source>
        <strain evidence="3 4">MPMI6</strain>
    </source>
</reference>
<keyword evidence="1" id="KW-0472">Membrane</keyword>
<feature type="domain" description="Roadblock/LAMTOR2" evidence="2">
    <location>
        <begin position="31"/>
        <end position="121"/>
    </location>
</feature>
<keyword evidence="4" id="KW-1185">Reference proteome</keyword>
<dbReference type="PANTHER" id="PTHR36222">
    <property type="entry name" value="SERINE PROTEASE INHIBITOR RV3364C"/>
    <property type="match status" value="1"/>
</dbReference>
<name>A0ABS3VR63_MICEH</name>
<sequence>MSISYPANTGATPFPYDYAPPQLSNEGATFNWLLDSFTSGTAGVIEAIAVSSDGLLMAMSATRDRANAERLAAVISGLTSLAGGAAAWYALGGLNRVIIDMADGYLLTTAISSGSVLGVIADRSANLGTLAYEMTLFATRAGGALTPQLIAELKNFVQS</sequence>
<dbReference type="SUPFAM" id="SSF103196">
    <property type="entry name" value="Roadblock/LC7 domain"/>
    <property type="match status" value="1"/>
</dbReference>
<evidence type="ECO:0000313" key="3">
    <source>
        <dbReference type="EMBL" id="MBO4207027.1"/>
    </source>
</evidence>
<dbReference type="SMART" id="SM00960">
    <property type="entry name" value="Robl_LC7"/>
    <property type="match status" value="1"/>
</dbReference>
<keyword evidence="1" id="KW-0812">Transmembrane</keyword>
<dbReference type="EMBL" id="WVUH01000098">
    <property type="protein sequence ID" value="MBO4207027.1"/>
    <property type="molecule type" value="Genomic_DNA"/>
</dbReference>
<comment type="caution">
    <text evidence="3">The sequence shown here is derived from an EMBL/GenBank/DDBJ whole genome shotgun (WGS) entry which is preliminary data.</text>
</comment>
<dbReference type="InterPro" id="IPR004942">
    <property type="entry name" value="Roadblock/LAMTOR2_dom"/>
</dbReference>
<dbReference type="Pfam" id="PF03259">
    <property type="entry name" value="Robl_LC7"/>
    <property type="match status" value="1"/>
</dbReference>
<dbReference type="InterPro" id="IPR053141">
    <property type="entry name" value="Mycobact_SerProt_Inhib_Rv3364c"/>
</dbReference>
<evidence type="ECO:0000259" key="2">
    <source>
        <dbReference type="SMART" id="SM00960"/>
    </source>
</evidence>
<evidence type="ECO:0000313" key="4">
    <source>
        <dbReference type="Proteomes" id="UP000823521"/>
    </source>
</evidence>
<dbReference type="PANTHER" id="PTHR36222:SF1">
    <property type="entry name" value="SERINE PROTEASE INHIBITOR RV3364C"/>
    <property type="match status" value="1"/>
</dbReference>
<gene>
    <name evidence="3" type="ORF">GSF22_13570</name>
</gene>
<accession>A0ABS3VR63</accession>
<evidence type="ECO:0000256" key="1">
    <source>
        <dbReference type="SAM" id="Phobius"/>
    </source>
</evidence>
<protein>
    <submittedName>
        <fullName evidence="3">Dynein regulation protein LC7</fullName>
    </submittedName>
</protein>
<keyword evidence="1" id="KW-1133">Transmembrane helix</keyword>
<organism evidence="3 4">
    <name type="scientific">Micromonospora echinofusca</name>
    <dbReference type="NCBI Taxonomy" id="47858"/>
    <lineage>
        <taxon>Bacteria</taxon>
        <taxon>Bacillati</taxon>
        <taxon>Actinomycetota</taxon>
        <taxon>Actinomycetes</taxon>
        <taxon>Micromonosporales</taxon>
        <taxon>Micromonosporaceae</taxon>
        <taxon>Micromonospora</taxon>
    </lineage>
</organism>
<dbReference type="RefSeq" id="WP_208813927.1">
    <property type="nucleotide sequence ID" value="NZ_WVUH01000098.1"/>
</dbReference>
<proteinExistence type="predicted"/>
<dbReference type="Proteomes" id="UP000823521">
    <property type="component" value="Unassembled WGS sequence"/>
</dbReference>
<feature type="transmembrane region" description="Helical" evidence="1">
    <location>
        <begin position="71"/>
        <end position="92"/>
    </location>
</feature>